<dbReference type="EMBL" id="LGSS01000008">
    <property type="protein sequence ID" value="KNF08301.1"/>
    <property type="molecule type" value="Genomic_DNA"/>
</dbReference>
<dbReference type="GO" id="GO:0003700">
    <property type="term" value="F:DNA-binding transcription factor activity"/>
    <property type="evidence" value="ECO:0007669"/>
    <property type="project" value="InterPro"/>
</dbReference>
<dbReference type="InterPro" id="IPR036390">
    <property type="entry name" value="WH_DNA-bd_sf"/>
</dbReference>
<proteinExistence type="predicted"/>
<evidence type="ECO:0000313" key="3">
    <source>
        <dbReference type="EMBL" id="KNF08301.1"/>
    </source>
</evidence>
<dbReference type="RefSeq" id="WP_050355401.1">
    <property type="nucleotide sequence ID" value="NZ_LGSS01000008.1"/>
</dbReference>
<organism evidence="3 4">
    <name type="scientific">Gottschalkia purinilytica</name>
    <name type="common">Clostridium purinilyticum</name>
    <dbReference type="NCBI Taxonomy" id="1503"/>
    <lineage>
        <taxon>Bacteria</taxon>
        <taxon>Bacillati</taxon>
        <taxon>Bacillota</taxon>
        <taxon>Tissierellia</taxon>
        <taxon>Tissierellales</taxon>
        <taxon>Gottschalkiaceae</taxon>
        <taxon>Gottschalkia</taxon>
    </lineage>
</organism>
<protein>
    <submittedName>
        <fullName evidence="3">N-terminal domain of molybdenum-binding protein</fullName>
    </submittedName>
</protein>
<dbReference type="PANTHER" id="PTHR30432">
    <property type="entry name" value="TRANSCRIPTIONAL REGULATOR MODE"/>
    <property type="match status" value="1"/>
</dbReference>
<dbReference type="InterPro" id="IPR036388">
    <property type="entry name" value="WH-like_DNA-bd_sf"/>
</dbReference>
<comment type="caution">
    <text evidence="3">The sequence shown here is derived from an EMBL/GenBank/DDBJ whole genome shotgun (WGS) entry which is preliminary data.</text>
</comment>
<feature type="coiled-coil region" evidence="1">
    <location>
        <begin position="75"/>
        <end position="102"/>
    </location>
</feature>
<dbReference type="STRING" id="1503.CLPU_8c00660"/>
<dbReference type="AlphaFoldDB" id="A0A0L0WA06"/>
<gene>
    <name evidence="3" type="ORF">CLPU_8c00660</name>
</gene>
<name>A0A0L0WA06_GOTPU</name>
<dbReference type="PANTHER" id="PTHR30432:SF1">
    <property type="entry name" value="DNA-BINDING TRANSCRIPTIONAL DUAL REGULATOR MODE"/>
    <property type="match status" value="1"/>
</dbReference>
<reference evidence="4" key="1">
    <citation type="submission" date="2015-07" db="EMBL/GenBank/DDBJ databases">
        <title>Draft genome sequence of the purine-degrading Gottschalkia purinilyticum DSM 1384 (formerly Clostridium purinilyticum).</title>
        <authorList>
            <person name="Poehlein A."/>
            <person name="Schiel-Bengelsdorf B."/>
            <person name="Bengelsdorf F.R."/>
            <person name="Daniel R."/>
            <person name="Duerre P."/>
        </authorList>
    </citation>
    <scope>NUCLEOTIDE SEQUENCE [LARGE SCALE GENOMIC DNA]</scope>
    <source>
        <strain evidence="4">DSM 1384</strain>
    </source>
</reference>
<dbReference type="Gene3D" id="1.10.10.10">
    <property type="entry name" value="Winged helix-like DNA-binding domain superfamily/Winged helix DNA-binding domain"/>
    <property type="match status" value="1"/>
</dbReference>
<feature type="domain" description="HTH lysR-type" evidence="2">
    <location>
        <begin position="23"/>
        <end position="83"/>
    </location>
</feature>
<sequence>MLELRFKIWLEKDGKAFGLGPYELLRRVREMGSLSEAAKSMKMSYNKAHNLMKSIEKQLGIKLLVTRAGGSKGGGSELTEEAENLMEAYKEFLDECTEALNNIFQKHSQNMKF</sequence>
<dbReference type="OrthoDB" id="285216at2"/>
<evidence type="ECO:0000259" key="2">
    <source>
        <dbReference type="Pfam" id="PF00126"/>
    </source>
</evidence>
<dbReference type="InterPro" id="IPR051815">
    <property type="entry name" value="Molybdate_resp_trans_reg"/>
</dbReference>
<dbReference type="Pfam" id="PF00126">
    <property type="entry name" value="HTH_1"/>
    <property type="match status" value="1"/>
</dbReference>
<dbReference type="Proteomes" id="UP000037267">
    <property type="component" value="Unassembled WGS sequence"/>
</dbReference>
<accession>A0A0L0WA06</accession>
<dbReference type="InterPro" id="IPR000847">
    <property type="entry name" value="LysR_HTH_N"/>
</dbReference>
<keyword evidence="4" id="KW-1185">Reference proteome</keyword>
<dbReference type="SUPFAM" id="SSF46785">
    <property type="entry name" value="Winged helix' DNA-binding domain"/>
    <property type="match status" value="1"/>
</dbReference>
<evidence type="ECO:0000313" key="4">
    <source>
        <dbReference type="Proteomes" id="UP000037267"/>
    </source>
</evidence>
<evidence type="ECO:0000256" key="1">
    <source>
        <dbReference type="SAM" id="Coils"/>
    </source>
</evidence>
<keyword evidence="1" id="KW-0175">Coiled coil</keyword>